<protein>
    <submittedName>
        <fullName evidence="6">Peptide/nickel transport system ATP-binding protein</fullName>
    </submittedName>
</protein>
<reference evidence="6 7" key="1">
    <citation type="submission" date="2019-03" db="EMBL/GenBank/DDBJ databases">
        <title>Genomic Encyclopedia of Type Strains, Phase III (KMG-III): the genomes of soil and plant-associated and newly described type strains.</title>
        <authorList>
            <person name="Whitman W."/>
        </authorList>
    </citation>
    <scope>NUCLEOTIDE SEQUENCE [LARGE SCALE GENOMIC DNA]</scope>
    <source>
        <strain evidence="6 7">VKM Ac-2527</strain>
    </source>
</reference>
<evidence type="ECO:0000256" key="3">
    <source>
        <dbReference type="ARBA" id="ARBA00022741"/>
    </source>
</evidence>
<dbReference type="GO" id="GO:0015833">
    <property type="term" value="P:peptide transport"/>
    <property type="evidence" value="ECO:0007669"/>
    <property type="project" value="InterPro"/>
</dbReference>
<dbReference type="InterPro" id="IPR003439">
    <property type="entry name" value="ABC_transporter-like_ATP-bd"/>
</dbReference>
<keyword evidence="3" id="KW-0547">Nucleotide-binding</keyword>
<dbReference type="OrthoDB" id="3504674at2"/>
<dbReference type="SUPFAM" id="SSF52540">
    <property type="entry name" value="P-loop containing nucleoside triphosphate hydrolases"/>
    <property type="match status" value="1"/>
</dbReference>
<dbReference type="SMART" id="SM00382">
    <property type="entry name" value="AAA"/>
    <property type="match status" value="1"/>
</dbReference>
<dbReference type="PROSITE" id="PS00211">
    <property type="entry name" value="ABC_TRANSPORTER_1"/>
    <property type="match status" value="1"/>
</dbReference>
<evidence type="ECO:0000259" key="5">
    <source>
        <dbReference type="PROSITE" id="PS50893"/>
    </source>
</evidence>
<dbReference type="PANTHER" id="PTHR43230">
    <property type="entry name" value="ABC-TYPE DIPEPTIDE/OLIGOPEPTIDE TRANSPORT SYSTEM, ATPASE COMPONENT"/>
    <property type="match status" value="1"/>
</dbReference>
<dbReference type="NCBIfam" id="TIGR01727">
    <property type="entry name" value="oligo_HPY"/>
    <property type="match status" value="1"/>
</dbReference>
<dbReference type="EMBL" id="SNWQ01000029">
    <property type="protein sequence ID" value="TDO33926.1"/>
    <property type="molecule type" value="Genomic_DNA"/>
</dbReference>
<dbReference type="Gene3D" id="3.40.50.300">
    <property type="entry name" value="P-loop containing nucleotide triphosphate hydrolases"/>
    <property type="match status" value="1"/>
</dbReference>
<dbReference type="Proteomes" id="UP000295388">
    <property type="component" value="Unassembled WGS sequence"/>
</dbReference>
<accession>A0A4R6JH10</accession>
<dbReference type="InterPro" id="IPR013563">
    <property type="entry name" value="Oligopep_ABC_C"/>
</dbReference>
<dbReference type="FunFam" id="3.40.50.300:FF:000016">
    <property type="entry name" value="Oligopeptide ABC transporter ATP-binding component"/>
    <property type="match status" value="1"/>
</dbReference>
<dbReference type="GO" id="GO:0016887">
    <property type="term" value="F:ATP hydrolysis activity"/>
    <property type="evidence" value="ECO:0007669"/>
    <property type="project" value="InterPro"/>
</dbReference>
<name>A0A4R6JH10_9ACTN</name>
<dbReference type="GO" id="GO:0005524">
    <property type="term" value="F:ATP binding"/>
    <property type="evidence" value="ECO:0007669"/>
    <property type="project" value="UniProtKB-KW"/>
</dbReference>
<dbReference type="InterPro" id="IPR017871">
    <property type="entry name" value="ABC_transporter-like_CS"/>
</dbReference>
<evidence type="ECO:0000256" key="1">
    <source>
        <dbReference type="ARBA" id="ARBA00005417"/>
    </source>
</evidence>
<evidence type="ECO:0000256" key="2">
    <source>
        <dbReference type="ARBA" id="ARBA00022448"/>
    </source>
</evidence>
<dbReference type="RefSeq" id="WP_133805039.1">
    <property type="nucleotide sequence ID" value="NZ_SNWQ01000029.1"/>
</dbReference>
<dbReference type="PROSITE" id="PS50893">
    <property type="entry name" value="ABC_TRANSPORTER_2"/>
    <property type="match status" value="1"/>
</dbReference>
<proteinExistence type="inferred from homology"/>
<gene>
    <name evidence="6" type="ORF">EV643_12924</name>
</gene>
<dbReference type="InterPro" id="IPR003593">
    <property type="entry name" value="AAA+_ATPase"/>
</dbReference>
<organism evidence="6 7">
    <name type="scientific">Kribbella caucasensis</name>
    <dbReference type="NCBI Taxonomy" id="2512215"/>
    <lineage>
        <taxon>Bacteria</taxon>
        <taxon>Bacillati</taxon>
        <taxon>Actinomycetota</taxon>
        <taxon>Actinomycetes</taxon>
        <taxon>Propionibacteriales</taxon>
        <taxon>Kribbellaceae</taxon>
        <taxon>Kribbella</taxon>
    </lineage>
</organism>
<sequence length="352" mass="38372">MTELSVSATDADTAAAPTAPLLETKNLTRHFRIGRGFSPKMLHAVDDVSITVDRQEIVALAGESGSGKSTIARLLAGVYKPTGGEIYYQGRALSSMRSRRDQLAYRSDVPMVFQDPFSSLNPAFRVSHGILRSLKLHRPDLTRAQRSEEAERVVEAVGLTPSAEIMHRYPYELSGGQRQRIGFAQALAHKPKLILADEPVSMLDVSIRIGLLNLMAELRSSAGVSFLYITHDIASARYVADRLVIMYAGHIVESGPTEEVLANPKHPYTDLLLGAVPDPRAPLSLGVEGDTGEPPKVIDPTPGCRFRWRCPLVVDECHHTTPTLRRLGDGHNAACHVAQPALGTPPDQPSQR</sequence>
<dbReference type="CDD" id="cd03257">
    <property type="entry name" value="ABC_NikE_OppD_transporters"/>
    <property type="match status" value="1"/>
</dbReference>
<evidence type="ECO:0000313" key="6">
    <source>
        <dbReference type="EMBL" id="TDO33926.1"/>
    </source>
</evidence>
<dbReference type="PANTHER" id="PTHR43230:SF3">
    <property type="entry name" value="ABC-TYPE DIPEPTIDE_OLIGOPEPTIDE TRANSPORT SYSTEM, ATPASE COMPONENT"/>
    <property type="match status" value="1"/>
</dbReference>
<evidence type="ECO:0000256" key="4">
    <source>
        <dbReference type="ARBA" id="ARBA00022840"/>
    </source>
</evidence>
<feature type="domain" description="ABC transporter" evidence="5">
    <location>
        <begin position="22"/>
        <end position="273"/>
    </location>
</feature>
<keyword evidence="7" id="KW-1185">Reference proteome</keyword>
<evidence type="ECO:0000313" key="7">
    <source>
        <dbReference type="Proteomes" id="UP000295388"/>
    </source>
</evidence>
<dbReference type="Pfam" id="PF08352">
    <property type="entry name" value="oligo_HPY"/>
    <property type="match status" value="1"/>
</dbReference>
<comment type="caution">
    <text evidence="6">The sequence shown here is derived from an EMBL/GenBank/DDBJ whole genome shotgun (WGS) entry which is preliminary data.</text>
</comment>
<comment type="similarity">
    <text evidence="1">Belongs to the ABC transporter superfamily.</text>
</comment>
<dbReference type="Pfam" id="PF00005">
    <property type="entry name" value="ABC_tran"/>
    <property type="match status" value="1"/>
</dbReference>
<keyword evidence="4 6" id="KW-0067">ATP-binding</keyword>
<dbReference type="InterPro" id="IPR027417">
    <property type="entry name" value="P-loop_NTPase"/>
</dbReference>
<keyword evidence="2" id="KW-0813">Transport</keyword>
<dbReference type="AlphaFoldDB" id="A0A4R6JH10"/>